<dbReference type="GO" id="GO:0000156">
    <property type="term" value="F:phosphorelay response regulator activity"/>
    <property type="evidence" value="ECO:0007669"/>
    <property type="project" value="TreeGrafter"/>
</dbReference>
<evidence type="ECO:0000259" key="17">
    <source>
        <dbReference type="PROSITE" id="PS50112"/>
    </source>
</evidence>
<dbReference type="EMBL" id="LCDD01000003">
    <property type="protein sequence ID" value="KKS47701.1"/>
    <property type="molecule type" value="Genomic_DNA"/>
</dbReference>
<evidence type="ECO:0000256" key="3">
    <source>
        <dbReference type="ARBA" id="ARBA00004314"/>
    </source>
</evidence>
<keyword evidence="11" id="KW-0067">ATP-binding</keyword>
<dbReference type="GO" id="GO:0005886">
    <property type="term" value="C:plasma membrane"/>
    <property type="evidence" value="ECO:0007669"/>
    <property type="project" value="UniProtKB-SubCell"/>
</dbReference>
<evidence type="ECO:0000256" key="11">
    <source>
        <dbReference type="ARBA" id="ARBA00022840"/>
    </source>
</evidence>
<gene>
    <name evidence="18" type="ORF">UV09_C0003G0046</name>
</gene>
<dbReference type="InterPro" id="IPR013767">
    <property type="entry name" value="PAS_fold"/>
</dbReference>
<evidence type="ECO:0000256" key="2">
    <source>
        <dbReference type="ARBA" id="ARBA00004236"/>
    </source>
</evidence>
<accession>A0A0G1BN34</accession>
<dbReference type="FunFam" id="1.10.287.130:FF:000001">
    <property type="entry name" value="Two-component sensor histidine kinase"/>
    <property type="match status" value="1"/>
</dbReference>
<dbReference type="GO" id="GO:0005524">
    <property type="term" value="F:ATP binding"/>
    <property type="evidence" value="ECO:0007669"/>
    <property type="project" value="UniProtKB-KW"/>
</dbReference>
<dbReference type="FunFam" id="3.30.565.10:FF:000023">
    <property type="entry name" value="PAS domain-containing sensor histidine kinase"/>
    <property type="match status" value="1"/>
</dbReference>
<dbReference type="Pfam" id="PF00989">
    <property type="entry name" value="PAS"/>
    <property type="match status" value="1"/>
</dbReference>
<evidence type="ECO:0000256" key="13">
    <source>
        <dbReference type="ARBA" id="ARBA00023012"/>
    </source>
</evidence>
<organism evidence="18 19">
    <name type="scientific">Candidatus Gottesmanbacteria bacterium GW2011_GWA2_42_18</name>
    <dbReference type="NCBI Taxonomy" id="1618442"/>
    <lineage>
        <taxon>Bacteria</taxon>
        <taxon>Candidatus Gottesmaniibacteriota</taxon>
    </lineage>
</organism>
<evidence type="ECO:0000256" key="9">
    <source>
        <dbReference type="ARBA" id="ARBA00022741"/>
    </source>
</evidence>
<dbReference type="PRINTS" id="PR00344">
    <property type="entry name" value="BCTRLSENSOR"/>
</dbReference>
<dbReference type="SUPFAM" id="SSF55785">
    <property type="entry name" value="PYP-like sensor domain (PAS domain)"/>
    <property type="match status" value="1"/>
</dbReference>
<dbReference type="GO" id="GO:0000155">
    <property type="term" value="F:phosphorelay sensor kinase activity"/>
    <property type="evidence" value="ECO:0007669"/>
    <property type="project" value="InterPro"/>
</dbReference>
<dbReference type="InterPro" id="IPR050351">
    <property type="entry name" value="BphY/WalK/GraS-like"/>
</dbReference>
<keyword evidence="7" id="KW-0808">Transferase</keyword>
<dbReference type="SUPFAM" id="SSF47384">
    <property type="entry name" value="Homodimeric domain of signal transducing histidine kinase"/>
    <property type="match status" value="1"/>
</dbReference>
<evidence type="ECO:0000313" key="19">
    <source>
        <dbReference type="Proteomes" id="UP000034320"/>
    </source>
</evidence>
<dbReference type="SMART" id="SM00091">
    <property type="entry name" value="PAS"/>
    <property type="match status" value="1"/>
</dbReference>
<sequence length="505" mass="55159">MKLAIRAKSFLLSLILVILLGIISLIIYLSAGADTTILLVGGVGSLFILISTYLISYFYTQGAKKMAAILEKLEKDQFNSGIGVADHDLEHLTNTFSLITEQIQQREGNFNKQEKKMETLLQALSEAVIALDQGGKVLIFNKTSEKFTGFTAQMVVGKHIDEILHIYGGDEKIIISNYLAKPDELATIHRERGLQIRSQDGKIFHIAVSVTSVVFTDEENHGFILTFYDETNQKALEEMKLDFVSMAAHELRTPLTVIRGYAELLNSELGDKLSPEHQEHLHRLEFNAANLGTLIDNLLNVSRIERGSYKIEPQSLDLVSLVKNAVTDLLDQANSKGQNLSFVESAEKIPMVMADSSRINQVISNLITNAITYTPVGESIKVSVTPQGSLVSVSVQDTGIGIPKEALSKLFTKFFRVSSVLEQGSKGTGLGLFISKSIIAMHGGEINVESEVGKGSTFSFTLPVATSAQTAQSAAQFGGLTKTGKGIMINPERLSQRMAGRFSSN</sequence>
<dbReference type="Gene3D" id="1.10.287.130">
    <property type="match status" value="1"/>
</dbReference>
<dbReference type="CDD" id="cd00082">
    <property type="entry name" value="HisKA"/>
    <property type="match status" value="1"/>
</dbReference>
<feature type="transmembrane region" description="Helical" evidence="15">
    <location>
        <begin position="37"/>
        <end position="59"/>
    </location>
</feature>
<dbReference type="InterPro" id="IPR005467">
    <property type="entry name" value="His_kinase_dom"/>
</dbReference>
<evidence type="ECO:0000256" key="4">
    <source>
        <dbReference type="ARBA" id="ARBA00012438"/>
    </source>
</evidence>
<dbReference type="InterPro" id="IPR036097">
    <property type="entry name" value="HisK_dim/P_sf"/>
</dbReference>
<keyword evidence="9" id="KW-0547">Nucleotide-binding</keyword>
<protein>
    <recommendedName>
        <fullName evidence="4">histidine kinase</fullName>
        <ecNumber evidence="4">2.7.13.3</ecNumber>
    </recommendedName>
</protein>
<dbReference type="CDD" id="cd00130">
    <property type="entry name" value="PAS"/>
    <property type="match status" value="1"/>
</dbReference>
<keyword evidence="14 15" id="KW-0472">Membrane</keyword>
<dbReference type="InterPro" id="IPR003661">
    <property type="entry name" value="HisK_dim/P_dom"/>
</dbReference>
<evidence type="ECO:0000256" key="7">
    <source>
        <dbReference type="ARBA" id="ARBA00022679"/>
    </source>
</evidence>
<dbReference type="NCBIfam" id="TIGR00229">
    <property type="entry name" value="sensory_box"/>
    <property type="match status" value="1"/>
</dbReference>
<dbReference type="SMART" id="SM00387">
    <property type="entry name" value="HATPase_c"/>
    <property type="match status" value="1"/>
</dbReference>
<keyword evidence="12 15" id="KW-1133">Transmembrane helix</keyword>
<dbReference type="Gene3D" id="3.30.565.10">
    <property type="entry name" value="Histidine kinase-like ATPase, C-terminal domain"/>
    <property type="match status" value="1"/>
</dbReference>
<evidence type="ECO:0000256" key="15">
    <source>
        <dbReference type="SAM" id="Phobius"/>
    </source>
</evidence>
<dbReference type="Pfam" id="PF00512">
    <property type="entry name" value="HisKA"/>
    <property type="match status" value="1"/>
</dbReference>
<evidence type="ECO:0000256" key="5">
    <source>
        <dbReference type="ARBA" id="ARBA00022475"/>
    </source>
</evidence>
<dbReference type="InterPro" id="IPR000014">
    <property type="entry name" value="PAS"/>
</dbReference>
<dbReference type="InterPro" id="IPR036890">
    <property type="entry name" value="HATPase_C_sf"/>
</dbReference>
<dbReference type="Proteomes" id="UP000034320">
    <property type="component" value="Unassembled WGS sequence"/>
</dbReference>
<dbReference type="GO" id="GO:0045121">
    <property type="term" value="C:membrane raft"/>
    <property type="evidence" value="ECO:0007669"/>
    <property type="project" value="UniProtKB-SubCell"/>
</dbReference>
<dbReference type="GO" id="GO:0006355">
    <property type="term" value="P:regulation of DNA-templated transcription"/>
    <property type="evidence" value="ECO:0007669"/>
    <property type="project" value="InterPro"/>
</dbReference>
<dbReference type="PROSITE" id="PS50109">
    <property type="entry name" value="HIS_KIN"/>
    <property type="match status" value="1"/>
</dbReference>
<dbReference type="CDD" id="cd16922">
    <property type="entry name" value="HATPase_EvgS-ArcB-TorS-like"/>
    <property type="match status" value="1"/>
</dbReference>
<dbReference type="AlphaFoldDB" id="A0A0G1BN34"/>
<name>A0A0G1BN34_9BACT</name>
<evidence type="ECO:0000256" key="1">
    <source>
        <dbReference type="ARBA" id="ARBA00000085"/>
    </source>
</evidence>
<dbReference type="PANTHER" id="PTHR42878:SF7">
    <property type="entry name" value="SENSOR HISTIDINE KINASE GLRK"/>
    <property type="match status" value="1"/>
</dbReference>
<dbReference type="InterPro" id="IPR004358">
    <property type="entry name" value="Sig_transdc_His_kin-like_C"/>
</dbReference>
<dbReference type="PROSITE" id="PS50112">
    <property type="entry name" value="PAS"/>
    <property type="match status" value="1"/>
</dbReference>
<dbReference type="InterPro" id="IPR003594">
    <property type="entry name" value="HATPase_dom"/>
</dbReference>
<dbReference type="SUPFAM" id="SSF55874">
    <property type="entry name" value="ATPase domain of HSP90 chaperone/DNA topoisomerase II/histidine kinase"/>
    <property type="match status" value="1"/>
</dbReference>
<evidence type="ECO:0000256" key="10">
    <source>
        <dbReference type="ARBA" id="ARBA00022777"/>
    </source>
</evidence>
<keyword evidence="5" id="KW-1003">Cell membrane</keyword>
<dbReference type="Gene3D" id="3.30.450.20">
    <property type="entry name" value="PAS domain"/>
    <property type="match status" value="1"/>
</dbReference>
<feature type="domain" description="PAS" evidence="17">
    <location>
        <begin position="113"/>
        <end position="165"/>
    </location>
</feature>
<dbReference type="SMART" id="SM00388">
    <property type="entry name" value="HisKA"/>
    <property type="match status" value="1"/>
</dbReference>
<keyword evidence="6" id="KW-0597">Phosphoprotein</keyword>
<keyword evidence="8 15" id="KW-0812">Transmembrane</keyword>
<evidence type="ECO:0000256" key="12">
    <source>
        <dbReference type="ARBA" id="ARBA00022989"/>
    </source>
</evidence>
<feature type="transmembrane region" description="Helical" evidence="15">
    <location>
        <begin position="12"/>
        <end position="31"/>
    </location>
</feature>
<comment type="subcellular location">
    <subcellularLocation>
        <location evidence="2">Cell membrane</location>
    </subcellularLocation>
    <subcellularLocation>
        <location evidence="3">Membrane raft</location>
        <topology evidence="3">Multi-pass membrane protein</topology>
    </subcellularLocation>
</comment>
<comment type="caution">
    <text evidence="18">The sequence shown here is derived from an EMBL/GenBank/DDBJ whole genome shotgun (WGS) entry which is preliminary data.</text>
</comment>
<feature type="domain" description="Histidine kinase" evidence="16">
    <location>
        <begin position="246"/>
        <end position="466"/>
    </location>
</feature>
<dbReference type="Pfam" id="PF02518">
    <property type="entry name" value="HATPase_c"/>
    <property type="match status" value="1"/>
</dbReference>
<dbReference type="InterPro" id="IPR035965">
    <property type="entry name" value="PAS-like_dom_sf"/>
</dbReference>
<reference evidence="18 19" key="1">
    <citation type="journal article" date="2015" name="Nature">
        <title>rRNA introns, odd ribosomes, and small enigmatic genomes across a large radiation of phyla.</title>
        <authorList>
            <person name="Brown C.T."/>
            <person name="Hug L.A."/>
            <person name="Thomas B.C."/>
            <person name="Sharon I."/>
            <person name="Castelle C.J."/>
            <person name="Singh A."/>
            <person name="Wilkins M.J."/>
            <person name="Williams K.H."/>
            <person name="Banfield J.F."/>
        </authorList>
    </citation>
    <scope>NUCLEOTIDE SEQUENCE [LARGE SCALE GENOMIC DNA]</scope>
</reference>
<proteinExistence type="predicted"/>
<dbReference type="EC" id="2.7.13.3" evidence="4"/>
<dbReference type="GO" id="GO:0030295">
    <property type="term" value="F:protein kinase activator activity"/>
    <property type="evidence" value="ECO:0007669"/>
    <property type="project" value="TreeGrafter"/>
</dbReference>
<keyword evidence="10 18" id="KW-0418">Kinase</keyword>
<dbReference type="GO" id="GO:0007234">
    <property type="term" value="P:osmosensory signaling via phosphorelay pathway"/>
    <property type="evidence" value="ECO:0007669"/>
    <property type="project" value="TreeGrafter"/>
</dbReference>
<comment type="catalytic activity">
    <reaction evidence="1">
        <text>ATP + protein L-histidine = ADP + protein N-phospho-L-histidine.</text>
        <dbReference type="EC" id="2.7.13.3"/>
    </reaction>
</comment>
<evidence type="ECO:0000313" key="18">
    <source>
        <dbReference type="EMBL" id="KKS47701.1"/>
    </source>
</evidence>
<dbReference type="PANTHER" id="PTHR42878">
    <property type="entry name" value="TWO-COMPONENT HISTIDINE KINASE"/>
    <property type="match status" value="1"/>
</dbReference>
<evidence type="ECO:0000259" key="16">
    <source>
        <dbReference type="PROSITE" id="PS50109"/>
    </source>
</evidence>
<evidence type="ECO:0000256" key="8">
    <source>
        <dbReference type="ARBA" id="ARBA00022692"/>
    </source>
</evidence>
<keyword evidence="13" id="KW-0902">Two-component regulatory system</keyword>
<evidence type="ECO:0000256" key="14">
    <source>
        <dbReference type="ARBA" id="ARBA00023136"/>
    </source>
</evidence>
<evidence type="ECO:0000256" key="6">
    <source>
        <dbReference type="ARBA" id="ARBA00022553"/>
    </source>
</evidence>